<comment type="caution">
    <text evidence="1">The sequence shown here is derived from an EMBL/GenBank/DDBJ whole genome shotgun (WGS) entry which is preliminary data.</text>
</comment>
<gene>
    <name evidence="1" type="ORF">C5S46_04315</name>
</gene>
<evidence type="ECO:0000313" key="2">
    <source>
        <dbReference type="Proteomes" id="UP000315423"/>
    </source>
</evidence>
<organism evidence="1 2">
    <name type="scientific">Candidatus Methanomarinus sp</name>
    <dbReference type="NCBI Taxonomy" id="3386244"/>
    <lineage>
        <taxon>Archaea</taxon>
        <taxon>Methanobacteriati</taxon>
        <taxon>Methanobacteriota</taxon>
        <taxon>Stenosarchaea group</taxon>
        <taxon>Methanomicrobia</taxon>
        <taxon>Methanosarcinales</taxon>
        <taxon>ANME-2 cluster</taxon>
        <taxon>Candidatus Methanocomedenaceae</taxon>
        <taxon>Candidatus Methanomarinus</taxon>
    </lineage>
</organism>
<dbReference type="Proteomes" id="UP000315423">
    <property type="component" value="Unassembled WGS sequence"/>
</dbReference>
<evidence type="ECO:0000313" key="1">
    <source>
        <dbReference type="EMBL" id="TKY91724.1"/>
    </source>
</evidence>
<dbReference type="EMBL" id="QYBA01000139">
    <property type="protein sequence ID" value="TKY91724.1"/>
    <property type="molecule type" value="Genomic_DNA"/>
</dbReference>
<name>A0AC61SAL8_9EURY</name>
<protein>
    <submittedName>
        <fullName evidence="1">Radical SAM protein</fullName>
    </submittedName>
</protein>
<proteinExistence type="predicted"/>
<sequence>MALGWSGSNGGITANQKKISARDLKYEIFIHKYPYAMEVSYFINNICNLGCKHCYVGYEENKNALSVDEWKSVFDKLIYMGALTFGNVGKEPVLAWNETRELLLYFKEKRQSIPKLRFGFVTNGTMLDRSKIEELERIRPDYIDISLDGTNDAHDYIRGDGNYDRTMKNLKLMSEYEVIEKVFISFTANKFNIATIGELADSLYNMGVKKMLISPYITRDKLDSLYLSDEGIIKWVEELLAGNVIDFSKYQGLNIYIKNDYSTTLNLMEKLVNRGIIDKNNLLVDDYGVIFNKYTFYGNDLYFNYLPWDDFFVRAIRISHDGYVSN</sequence>
<reference evidence="1" key="1">
    <citation type="submission" date="2018-09" db="EMBL/GenBank/DDBJ databases">
        <title>A genomic encyclopedia of anaerobic methanotrophic archaea.</title>
        <authorList>
            <person name="Skennerton C.T."/>
            <person name="Chadwick G.L."/>
            <person name="Laso-Perez R."/>
            <person name="Leu A.O."/>
            <person name="Speth D.R."/>
            <person name="Yu H."/>
            <person name="Morgan-Lang C."/>
            <person name="Hatzenpichler R."/>
            <person name="Goudeau D."/>
            <person name="Malmstrom R."/>
            <person name="Woyke T."/>
            <person name="Hallam S."/>
            <person name="Tyson G.W."/>
            <person name="Wegener G."/>
            <person name="Boetius A."/>
            <person name="Orphan V.J."/>
        </authorList>
    </citation>
    <scope>NUCLEOTIDE SEQUENCE</scope>
    <source>
        <strain evidence="1">CONS3730D10UFb2</strain>
    </source>
</reference>
<feature type="non-terminal residue" evidence="1">
    <location>
        <position position="326"/>
    </location>
</feature>
<accession>A0AC61SAL8</accession>